<keyword evidence="12" id="KW-1071">Ligand-gated ion channel</keyword>
<dbReference type="FunFam" id="3.40.190.10:FF:000010">
    <property type="entry name" value="glutamate receptor ionotropic, NMDA 1 isoform X1"/>
    <property type="match status" value="1"/>
</dbReference>
<dbReference type="PANTHER" id="PTHR18966">
    <property type="entry name" value="IONOTROPIC GLUTAMATE RECEPTOR"/>
    <property type="match status" value="1"/>
</dbReference>
<keyword evidence="13" id="KW-0407">Ion channel</keyword>
<evidence type="ECO:0000256" key="16">
    <source>
        <dbReference type="PIRSR" id="PIRSR601508-2"/>
    </source>
</evidence>
<dbReference type="SUPFAM" id="SSF53850">
    <property type="entry name" value="Periplasmic binding protein-like II"/>
    <property type="match status" value="1"/>
</dbReference>
<dbReference type="Pfam" id="PF10613">
    <property type="entry name" value="Lig_chan-Glu_bd"/>
    <property type="match status" value="1"/>
</dbReference>
<evidence type="ECO:0000256" key="9">
    <source>
        <dbReference type="ARBA" id="ARBA00023170"/>
    </source>
</evidence>
<evidence type="ECO:0000256" key="7">
    <source>
        <dbReference type="ARBA" id="ARBA00023065"/>
    </source>
</evidence>
<proteinExistence type="predicted"/>
<dbReference type="PRINTS" id="PR00177">
    <property type="entry name" value="NMDARECEPTOR"/>
</dbReference>
<sequence length="1348" mass="155597">MTLLWYLCIFFIYFSFVKLKITNINITNIISTRSSDRLEIDNSTRKLPHVTILGALINNEHIKILQNTSIDSNKDLNISSQSFILNSNPLLTMLDLCEIGNTSNAKVIIAGHMIDDNNDDDDLTLNAISYVSNFYHIPLITITSRENILSDKALHDFIIRLAPPYLYEADAWFSIIQKLKYTKVVLIYSQEEESRMVASRFQMLTDDSDIQIERIEEYTLNTNFTSLILNLTTEDRLLARVFIIHTRYKDIDELLLAIVRLQKLENFVWIINERALKSNNSAFFDGLLAVKLNDSFNEENLLIDATQLIRNTFIKFLNYTPLFWSENMSVIDCLSTEPWIYGKDVYKTLVNTSVKHGKTGNIEFNEEGDRIESLYNIINIQFGQQKIVGFYRSNTSTCNTSRMCREIIGKTELKLNEEEIIWPNGLNRKPDGIRTRRNVSVVTIAEKPFIFLRPGNNCELSSEVYCPHKKLNGSTDEEYEPYCCYGYCIDLLQELSKNLSFFYTLHLVADGKYGSFEKEGDDKHKRWDGMIGELLNYQADMIVAPLTMNPERVEAIEFTKPYKYQGITILVRKDTNKSHLKSFLQPFKNGLWIMVLLSVHIIAVVLYLLDRLSPFGRFHFVQQHERNPIKKKNTKGDKLSLSHALWFTWGILLNSGISEGVPKSFSARVLGMVWAGFAMIIVASYTANLAAFLVLDRPAASISGINDARLRNPQDNFTYATVKGSAVDMYFKRQVELSTTYRIMESKNYLSVEQAISELRDGDLNAFIWDSPRLEYEAAQDCNLITAGELFGRSSYGIGLRKKDPWINPLSHAILSLHETGFMELLDYQWIYSNNDKQCSDRSSSPATLEFRNMLDVFLLVAGGVIVGFFVLILEIIFKRQKERIQRENEISQKVMVYWKKKVDRRNQQRSTMFESDNYEQQILHSNSYFPLSSKRINNHHTHEELIRHVVTFSLSLSINITMVTETRQSRTRLLQYEYHHHNRNRRRHHTLDNATLDKFNFICVQLHPDESRTDSSPSHTNLTTTQPKSFSISTTSMVIPPPTISTVTTAARRVRFKFDENDKNQNNIDLNDNRHTRSSDDVRLPEKISIHRVEFEIPIQKDINPWLNVDCSTQSSLPAKTRSLTTKKIDMKHINNNAIRVQNIAPFIEAEISSQMPTANDSDKTQSQWYRQMYGHLHRPLEIKQDHQQNPYTPTYTFPDDFNGDTDLMEDYIRKKASQPIDNNNNNNNEKNSSSTLVRPLISNLKDQRKPSKRTPGHIEKVTRFEDHYSSPVASSSTEQFKLNNDTPTICTSSSINTNLRSNSNDTPTSDNEQKLIYKRILRGGDIPSINLQKIPNNNRVRKETIE</sequence>
<feature type="region of interest" description="Disordered" evidence="18">
    <location>
        <begin position="1270"/>
        <end position="1289"/>
    </location>
</feature>
<keyword evidence="2" id="KW-0813">Transport</keyword>
<dbReference type="SUPFAM" id="SSF53822">
    <property type="entry name" value="Periplasmic binding protein-like I"/>
    <property type="match status" value="1"/>
</dbReference>
<evidence type="ECO:0000256" key="13">
    <source>
        <dbReference type="ARBA" id="ARBA00023303"/>
    </source>
</evidence>
<evidence type="ECO:0000259" key="21">
    <source>
        <dbReference type="SMART" id="SM00918"/>
    </source>
</evidence>
<feature type="binding site" evidence="15">
    <location>
        <position position="552"/>
    </location>
    <ligand>
        <name>L-glutamate</name>
        <dbReference type="ChEBI" id="CHEBI:29985"/>
    </ligand>
</feature>
<evidence type="ECO:0000256" key="6">
    <source>
        <dbReference type="ARBA" id="ARBA00023018"/>
    </source>
</evidence>
<evidence type="ECO:0000256" key="1">
    <source>
        <dbReference type="ARBA" id="ARBA00004651"/>
    </source>
</evidence>
<dbReference type="InterPro" id="IPR001508">
    <property type="entry name" value="Iono_Glu_rcpt_met"/>
</dbReference>
<evidence type="ECO:0000256" key="5">
    <source>
        <dbReference type="ARBA" id="ARBA00022989"/>
    </source>
</evidence>
<evidence type="ECO:0000256" key="8">
    <source>
        <dbReference type="ARBA" id="ARBA00023136"/>
    </source>
</evidence>
<protein>
    <submittedName>
        <fullName evidence="22">Uncharacterized protein</fullName>
    </submittedName>
</protein>
<dbReference type="InterPro" id="IPR015683">
    <property type="entry name" value="Ionotropic_Glu_rcpt"/>
</dbReference>
<dbReference type="Pfam" id="PF01094">
    <property type="entry name" value="ANF_receptor"/>
    <property type="match status" value="1"/>
</dbReference>
<feature type="compositionally biased region" description="Polar residues" evidence="18">
    <location>
        <begin position="1294"/>
        <end position="1312"/>
    </location>
</feature>
<keyword evidence="5 19" id="KW-1133">Transmembrane helix</keyword>
<name>A0A813VI31_9BILA</name>
<organism evidence="22 23">
    <name type="scientific">Rotaria sordida</name>
    <dbReference type="NCBI Taxonomy" id="392033"/>
    <lineage>
        <taxon>Eukaryota</taxon>
        <taxon>Metazoa</taxon>
        <taxon>Spiralia</taxon>
        <taxon>Gnathifera</taxon>
        <taxon>Rotifera</taxon>
        <taxon>Eurotatoria</taxon>
        <taxon>Bdelloidea</taxon>
        <taxon>Philodinida</taxon>
        <taxon>Philodinidae</taxon>
        <taxon>Rotaria</taxon>
    </lineage>
</organism>
<feature type="site" description="Interaction with the cone snail toxin Con-ikot-ikot" evidence="16">
    <location>
        <position position="732"/>
    </location>
</feature>
<evidence type="ECO:0000313" key="22">
    <source>
        <dbReference type="EMBL" id="CAF0843666.1"/>
    </source>
</evidence>
<evidence type="ECO:0000256" key="11">
    <source>
        <dbReference type="ARBA" id="ARBA00023257"/>
    </source>
</evidence>
<keyword evidence="17" id="KW-1015">Disulfide bond</keyword>
<keyword evidence="3" id="KW-1003">Cell membrane</keyword>
<evidence type="ECO:0000256" key="14">
    <source>
        <dbReference type="ARBA" id="ARBA00034100"/>
    </source>
</evidence>
<feature type="compositionally biased region" description="Polar residues" evidence="18">
    <location>
        <begin position="1015"/>
        <end position="1038"/>
    </location>
</feature>
<evidence type="ECO:0000256" key="17">
    <source>
        <dbReference type="PIRSR" id="PIRSR601508-3"/>
    </source>
</evidence>
<keyword evidence="7" id="KW-0406">Ion transport</keyword>
<evidence type="ECO:0000256" key="18">
    <source>
        <dbReference type="SAM" id="MobiDB-lite"/>
    </source>
</evidence>
<dbReference type="Pfam" id="PF00060">
    <property type="entry name" value="Lig_chan"/>
    <property type="match status" value="1"/>
</dbReference>
<feature type="binding site" evidence="15">
    <location>
        <position position="545"/>
    </location>
    <ligand>
        <name>L-glutamate</name>
        <dbReference type="ChEBI" id="CHEBI:29985"/>
    </ligand>
</feature>
<dbReference type="SUPFAM" id="SSF81324">
    <property type="entry name" value="Voltage-gated potassium channels"/>
    <property type="match status" value="1"/>
</dbReference>
<comment type="caution">
    <text evidence="22">The sequence shown here is derived from an EMBL/GenBank/DDBJ whole genome shotgun (WGS) entry which is preliminary data.</text>
</comment>
<feature type="disulfide bond" evidence="17">
    <location>
        <begin position="782"/>
        <end position="839"/>
    </location>
</feature>
<dbReference type="InterPro" id="IPR019594">
    <property type="entry name" value="Glu/Gly-bd"/>
</dbReference>
<evidence type="ECO:0000256" key="3">
    <source>
        <dbReference type="ARBA" id="ARBA00022475"/>
    </source>
</evidence>
<dbReference type="Gene3D" id="1.10.287.70">
    <property type="match status" value="1"/>
</dbReference>
<feature type="region of interest" description="Disordered" evidence="18">
    <location>
        <begin position="1294"/>
        <end position="1313"/>
    </location>
</feature>
<evidence type="ECO:0000256" key="15">
    <source>
        <dbReference type="PIRSR" id="PIRSR601508-1"/>
    </source>
</evidence>
<evidence type="ECO:0000313" key="23">
    <source>
        <dbReference type="Proteomes" id="UP000663854"/>
    </source>
</evidence>
<dbReference type="InterPro" id="IPR028082">
    <property type="entry name" value="Peripla_BP_I"/>
</dbReference>
<dbReference type="SMART" id="SM00918">
    <property type="entry name" value="Lig_chan-Glu_bd"/>
    <property type="match status" value="1"/>
</dbReference>
<feature type="binding site" evidence="15">
    <location>
        <position position="547"/>
    </location>
    <ligand>
        <name>L-glutamate</name>
        <dbReference type="ChEBI" id="CHEBI:29985"/>
    </ligand>
</feature>
<dbReference type="Gene3D" id="3.40.190.10">
    <property type="entry name" value="Periplasmic binding protein-like II"/>
    <property type="match status" value="2"/>
</dbReference>
<dbReference type="Proteomes" id="UP000663854">
    <property type="component" value="Unassembled WGS sequence"/>
</dbReference>
<keyword evidence="6" id="KW-0770">Synapse</keyword>
<keyword evidence="10" id="KW-0325">Glycoprotein</keyword>
<evidence type="ECO:0000256" key="2">
    <source>
        <dbReference type="ARBA" id="ARBA00022448"/>
    </source>
</evidence>
<evidence type="ECO:0000256" key="4">
    <source>
        <dbReference type="ARBA" id="ARBA00022692"/>
    </source>
</evidence>
<feature type="domain" description="Ionotropic glutamate receptor L-glutamate and glycine-binding" evidence="21">
    <location>
        <begin position="470"/>
        <end position="536"/>
    </location>
</feature>
<evidence type="ECO:0000256" key="10">
    <source>
        <dbReference type="ARBA" id="ARBA00023180"/>
    </source>
</evidence>
<feature type="binding site" evidence="15">
    <location>
        <position position="770"/>
    </location>
    <ligand>
        <name>L-glutamate</name>
        <dbReference type="ChEBI" id="CHEBI:29985"/>
    </ligand>
</feature>
<dbReference type="GO" id="GO:0045211">
    <property type="term" value="C:postsynaptic membrane"/>
    <property type="evidence" value="ECO:0007669"/>
    <property type="project" value="UniProtKB-SubCell"/>
</dbReference>
<dbReference type="FunFam" id="3.40.190.10:FF:000210">
    <property type="entry name" value="Glutamate receptor ionotropic, kainate 1"/>
    <property type="match status" value="1"/>
</dbReference>
<feature type="site" description="Crucial to convey clamshell closure to channel opening" evidence="16">
    <location>
        <position position="702"/>
    </location>
</feature>
<reference evidence="22" key="1">
    <citation type="submission" date="2021-02" db="EMBL/GenBank/DDBJ databases">
        <authorList>
            <person name="Nowell W R."/>
        </authorList>
    </citation>
    <scope>NUCLEOTIDE SEQUENCE</scope>
</reference>
<feature type="compositionally biased region" description="Polar residues" evidence="18">
    <location>
        <begin position="1273"/>
        <end position="1289"/>
    </location>
</feature>
<dbReference type="EMBL" id="CAJNOH010000076">
    <property type="protein sequence ID" value="CAF0843666.1"/>
    <property type="molecule type" value="Genomic_DNA"/>
</dbReference>
<dbReference type="SMART" id="SM00079">
    <property type="entry name" value="PBPe"/>
    <property type="match status" value="1"/>
</dbReference>
<comment type="subcellular location">
    <subcellularLocation>
        <location evidence="1">Cell membrane</location>
        <topology evidence="1">Multi-pass membrane protein</topology>
    </subcellularLocation>
    <subcellularLocation>
        <location evidence="14">Postsynaptic cell membrane</location>
    </subcellularLocation>
</comment>
<dbReference type="InterPro" id="IPR001828">
    <property type="entry name" value="ANF_lig-bd_rcpt"/>
</dbReference>
<dbReference type="InterPro" id="IPR001320">
    <property type="entry name" value="Iontro_rcpt_C"/>
</dbReference>
<keyword evidence="8 19" id="KW-0472">Membrane</keyword>
<dbReference type="Gene3D" id="3.40.50.2300">
    <property type="match status" value="2"/>
</dbReference>
<evidence type="ECO:0000256" key="19">
    <source>
        <dbReference type="SAM" id="Phobius"/>
    </source>
</evidence>
<evidence type="ECO:0000256" key="12">
    <source>
        <dbReference type="ARBA" id="ARBA00023286"/>
    </source>
</evidence>
<keyword evidence="9" id="KW-0675">Receptor</keyword>
<feature type="transmembrane region" description="Helical" evidence="19">
    <location>
        <begin position="590"/>
        <end position="609"/>
    </location>
</feature>
<evidence type="ECO:0000259" key="20">
    <source>
        <dbReference type="SMART" id="SM00079"/>
    </source>
</evidence>
<keyword evidence="4 19" id="KW-0812">Transmembrane</keyword>
<feature type="region of interest" description="Disordered" evidence="18">
    <location>
        <begin position="1011"/>
        <end position="1038"/>
    </location>
</feature>
<accession>A0A813VI31</accession>
<feature type="region of interest" description="Disordered" evidence="18">
    <location>
        <begin position="1218"/>
        <end position="1237"/>
    </location>
</feature>
<feature type="transmembrane region" description="Helical" evidence="19">
    <location>
        <begin position="857"/>
        <end position="878"/>
    </location>
</feature>
<dbReference type="GO" id="GO:0038023">
    <property type="term" value="F:signaling receptor activity"/>
    <property type="evidence" value="ECO:0007669"/>
    <property type="project" value="InterPro"/>
</dbReference>
<feature type="domain" description="Ionotropic glutamate receptor C-terminal" evidence="20">
    <location>
        <begin position="459"/>
        <end position="833"/>
    </location>
</feature>
<dbReference type="GO" id="GO:0015276">
    <property type="term" value="F:ligand-gated monoatomic ion channel activity"/>
    <property type="evidence" value="ECO:0007669"/>
    <property type="project" value="InterPro"/>
</dbReference>
<feature type="transmembrane region" description="Helical" evidence="19">
    <location>
        <begin position="669"/>
        <end position="695"/>
    </location>
</feature>
<gene>
    <name evidence="22" type="ORF">PYM288_LOCUS6695</name>
</gene>
<keyword evidence="11" id="KW-0628">Postsynaptic cell membrane</keyword>
<feature type="transmembrane region" description="Helical" evidence="19">
    <location>
        <begin position="639"/>
        <end position="657"/>
    </location>
</feature>